<dbReference type="RefSeq" id="WP_068372118.1">
    <property type="nucleotide sequence ID" value="NZ_LBNE01000007.1"/>
</dbReference>
<keyword evidence="5" id="KW-0997">Cell inner membrane</keyword>
<dbReference type="Proteomes" id="UP000078084">
    <property type="component" value="Unassembled WGS sequence"/>
</dbReference>
<protein>
    <recommendedName>
        <fullName evidence="19">Methyl-accepting chemotaxis protein</fullName>
    </recommendedName>
</protein>
<reference evidence="17 18" key="1">
    <citation type="submission" date="2015-04" db="EMBL/GenBank/DDBJ databases">
        <title>Genome sequence of Kerstersia gyiorum CG1.</title>
        <authorList>
            <person name="Greninger A.L."/>
            <person name="Kozyreva V."/>
            <person name="Chaturvedi V."/>
        </authorList>
    </citation>
    <scope>NUCLEOTIDE SEQUENCE [LARGE SCALE GENOMIC DNA]</scope>
    <source>
        <strain evidence="17 18">CG1</strain>
    </source>
</reference>
<evidence type="ECO:0000256" key="12">
    <source>
        <dbReference type="SAM" id="Coils"/>
    </source>
</evidence>
<keyword evidence="6 14" id="KW-0812">Transmembrane</keyword>
<dbReference type="GO" id="GO:0006935">
    <property type="term" value="P:chemotaxis"/>
    <property type="evidence" value="ECO:0007669"/>
    <property type="project" value="UniProtKB-KW"/>
</dbReference>
<evidence type="ECO:0000259" key="16">
    <source>
        <dbReference type="PROSITE" id="PS50885"/>
    </source>
</evidence>
<keyword evidence="4" id="KW-0145">Chemotaxis</keyword>
<keyword evidence="18" id="KW-1185">Reference proteome</keyword>
<dbReference type="PROSITE" id="PS50111">
    <property type="entry name" value="CHEMOTAXIS_TRANSDUC_2"/>
    <property type="match status" value="1"/>
</dbReference>
<feature type="domain" description="HAMP" evidence="16">
    <location>
        <begin position="213"/>
        <end position="265"/>
    </location>
</feature>
<dbReference type="InterPro" id="IPR003122">
    <property type="entry name" value="Tar_rcpt_lig-bd"/>
</dbReference>
<dbReference type="SMART" id="SM00283">
    <property type="entry name" value="MA"/>
    <property type="match status" value="1"/>
</dbReference>
<dbReference type="InterPro" id="IPR004090">
    <property type="entry name" value="Chemotax_Me-accpt_rcpt"/>
</dbReference>
<evidence type="ECO:0000256" key="9">
    <source>
        <dbReference type="ARBA" id="ARBA00023224"/>
    </source>
</evidence>
<feature type="coiled-coil region" evidence="12">
    <location>
        <begin position="289"/>
        <end position="323"/>
    </location>
</feature>
<dbReference type="FunFam" id="1.10.287.950:FF:000001">
    <property type="entry name" value="Methyl-accepting chemotaxis sensory transducer"/>
    <property type="match status" value="1"/>
</dbReference>
<keyword evidence="7 14" id="KW-1133">Transmembrane helix</keyword>
<evidence type="ECO:0000256" key="1">
    <source>
        <dbReference type="ARBA" id="ARBA00004429"/>
    </source>
</evidence>
<dbReference type="STRING" id="206506.AAV32_11495"/>
<evidence type="ECO:0000256" key="8">
    <source>
        <dbReference type="ARBA" id="ARBA00023136"/>
    </source>
</evidence>
<keyword evidence="3" id="KW-0488">Methylation</keyword>
<dbReference type="GO" id="GO:0007165">
    <property type="term" value="P:signal transduction"/>
    <property type="evidence" value="ECO:0007669"/>
    <property type="project" value="UniProtKB-KW"/>
</dbReference>
<dbReference type="Gene3D" id="1.10.287.950">
    <property type="entry name" value="Methyl-accepting chemotaxis protein"/>
    <property type="match status" value="1"/>
</dbReference>
<keyword evidence="9 11" id="KW-0807">Transducer</keyword>
<accession>A0A171KRJ3</accession>
<evidence type="ECO:0008006" key="19">
    <source>
        <dbReference type="Google" id="ProtNLM"/>
    </source>
</evidence>
<comment type="similarity">
    <text evidence="10">Belongs to the methyl-accepting chemotaxis (MCP) protein family.</text>
</comment>
<feature type="compositionally biased region" description="Low complexity" evidence="13">
    <location>
        <begin position="537"/>
        <end position="567"/>
    </location>
</feature>
<evidence type="ECO:0000256" key="4">
    <source>
        <dbReference type="ARBA" id="ARBA00022500"/>
    </source>
</evidence>
<dbReference type="PANTHER" id="PTHR43531">
    <property type="entry name" value="PROTEIN ICFG"/>
    <property type="match status" value="1"/>
</dbReference>
<keyword evidence="8 14" id="KW-0472">Membrane</keyword>
<name>A0A171KRJ3_9BURK</name>
<evidence type="ECO:0000256" key="14">
    <source>
        <dbReference type="SAM" id="Phobius"/>
    </source>
</evidence>
<evidence type="ECO:0000256" key="2">
    <source>
        <dbReference type="ARBA" id="ARBA00022475"/>
    </source>
</evidence>
<dbReference type="InterPro" id="IPR051310">
    <property type="entry name" value="MCP_chemotaxis"/>
</dbReference>
<dbReference type="AlphaFoldDB" id="A0A171KRJ3"/>
<feature type="region of interest" description="Disordered" evidence="13">
    <location>
        <begin position="537"/>
        <end position="589"/>
    </location>
</feature>
<comment type="caution">
    <text evidence="17">The sequence shown here is derived from an EMBL/GenBank/DDBJ whole genome shotgun (WGS) entry which is preliminary data.</text>
</comment>
<dbReference type="Pfam" id="PF02203">
    <property type="entry name" value="TarH"/>
    <property type="match status" value="1"/>
</dbReference>
<dbReference type="CDD" id="cd06225">
    <property type="entry name" value="HAMP"/>
    <property type="match status" value="1"/>
</dbReference>
<dbReference type="EMBL" id="LBNE01000007">
    <property type="protein sequence ID" value="KKO71510.1"/>
    <property type="molecule type" value="Genomic_DNA"/>
</dbReference>
<dbReference type="PROSITE" id="PS50885">
    <property type="entry name" value="HAMP"/>
    <property type="match status" value="1"/>
</dbReference>
<proteinExistence type="inferred from homology"/>
<dbReference type="GO" id="GO:0005886">
    <property type="term" value="C:plasma membrane"/>
    <property type="evidence" value="ECO:0007669"/>
    <property type="project" value="UniProtKB-SubCell"/>
</dbReference>
<evidence type="ECO:0000313" key="17">
    <source>
        <dbReference type="EMBL" id="KKO71510.1"/>
    </source>
</evidence>
<keyword evidence="2" id="KW-1003">Cell membrane</keyword>
<evidence type="ECO:0000256" key="10">
    <source>
        <dbReference type="ARBA" id="ARBA00029447"/>
    </source>
</evidence>
<comment type="subcellular location">
    <subcellularLocation>
        <location evidence="1">Cell inner membrane</location>
        <topology evidence="1">Multi-pass membrane protein</topology>
    </subcellularLocation>
</comment>
<dbReference type="PANTHER" id="PTHR43531:SF14">
    <property type="entry name" value="METHYL-ACCEPTING CHEMOTAXIS PROTEIN I-RELATED"/>
    <property type="match status" value="1"/>
</dbReference>
<dbReference type="InterPro" id="IPR003660">
    <property type="entry name" value="HAMP_dom"/>
</dbReference>
<dbReference type="InterPro" id="IPR004089">
    <property type="entry name" value="MCPsignal_dom"/>
</dbReference>
<gene>
    <name evidence="17" type="ORF">AAV32_11495</name>
</gene>
<dbReference type="Pfam" id="PF00672">
    <property type="entry name" value="HAMP"/>
    <property type="match status" value="1"/>
</dbReference>
<evidence type="ECO:0000256" key="13">
    <source>
        <dbReference type="SAM" id="MobiDB-lite"/>
    </source>
</evidence>
<evidence type="ECO:0000256" key="3">
    <source>
        <dbReference type="ARBA" id="ARBA00022481"/>
    </source>
</evidence>
<dbReference type="Pfam" id="PF00015">
    <property type="entry name" value="MCPsignal"/>
    <property type="match status" value="1"/>
</dbReference>
<organism evidence="17 18">
    <name type="scientific">Kerstersia gyiorum</name>
    <dbReference type="NCBI Taxonomy" id="206506"/>
    <lineage>
        <taxon>Bacteria</taxon>
        <taxon>Pseudomonadati</taxon>
        <taxon>Pseudomonadota</taxon>
        <taxon>Betaproteobacteria</taxon>
        <taxon>Burkholderiales</taxon>
        <taxon>Alcaligenaceae</taxon>
        <taxon>Kerstersia</taxon>
    </lineage>
</organism>
<feature type="domain" description="Methyl-accepting transducer" evidence="15">
    <location>
        <begin position="270"/>
        <end position="499"/>
    </location>
</feature>
<dbReference type="CDD" id="cd11386">
    <property type="entry name" value="MCP_signal"/>
    <property type="match status" value="1"/>
</dbReference>
<evidence type="ECO:0000259" key="15">
    <source>
        <dbReference type="PROSITE" id="PS50111"/>
    </source>
</evidence>
<evidence type="ECO:0000256" key="11">
    <source>
        <dbReference type="PROSITE-ProRule" id="PRU00284"/>
    </source>
</evidence>
<dbReference type="PATRIC" id="fig|206506.3.peg.2449"/>
<dbReference type="SMART" id="SM00304">
    <property type="entry name" value="HAMP"/>
    <property type="match status" value="1"/>
</dbReference>
<evidence type="ECO:0000256" key="5">
    <source>
        <dbReference type="ARBA" id="ARBA00022519"/>
    </source>
</evidence>
<dbReference type="SUPFAM" id="SSF58104">
    <property type="entry name" value="Methyl-accepting chemotaxis protein (MCP) signaling domain"/>
    <property type="match status" value="1"/>
</dbReference>
<evidence type="ECO:0000256" key="6">
    <source>
        <dbReference type="ARBA" id="ARBA00022692"/>
    </source>
</evidence>
<dbReference type="PRINTS" id="PR00260">
    <property type="entry name" value="CHEMTRNSDUCR"/>
</dbReference>
<evidence type="ECO:0000313" key="18">
    <source>
        <dbReference type="Proteomes" id="UP000078084"/>
    </source>
</evidence>
<keyword evidence="12" id="KW-0175">Coiled coil</keyword>
<dbReference type="GO" id="GO:0004888">
    <property type="term" value="F:transmembrane signaling receptor activity"/>
    <property type="evidence" value="ECO:0007669"/>
    <property type="project" value="InterPro"/>
</dbReference>
<feature type="transmembrane region" description="Helical" evidence="14">
    <location>
        <begin position="188"/>
        <end position="208"/>
    </location>
</feature>
<sequence>MFRNTSIKINMMLVLGLFMALLLVAVALGWNGMRVSGNAFDTLYSLTTRQVLPLKEVAASVSNSHYWMERARRIESEDGALADIRQALDQAETALSQADERYALFAGEAGQVGTAQALGQVLERHHALMRQNARNLLPLSSGGSDEPVSQAELEALLAQGGQLLREFTDAAQAHIAQLQTQEVRRQHWAQLAVLVLMIAGLLISVVAWQVMRRRVLRPLGEAGQLLDRVAQGDLTSRVDVRDGNEIGLLMAGLRKMQENLSRMVLQVRRGVEEISHGSKEIALGNTDLSSRTEQQAASLQETAASMEQLASTVQQNADNARQADHLAAGSMDVARRGGQAVSEVIATMTEISSSSAKIAEIVSVIDGIAFQTNILALNAAVEASRAGDQGKGFSVVASEVRTLAQRSAQAAKEIKQLIDDSVNKVNAGSDQVGRAGDTMREIMESVQRVADIMGEISSASQEQSLGIDQINRAVAQMDQVTQQNAALVEQAAAAAGSLEEQASSLAHAVAEFKVSASGAARTQAGAALASARLNGAASRPRPAAPSKPAVAAAAGPRKAARPAATPRLEPGTAPRRPTRTASEDDWESF</sequence>
<evidence type="ECO:0000256" key="7">
    <source>
        <dbReference type="ARBA" id="ARBA00022989"/>
    </source>
</evidence>